<feature type="transmembrane region" description="Helical" evidence="1">
    <location>
        <begin position="75"/>
        <end position="98"/>
    </location>
</feature>
<protein>
    <submittedName>
        <fullName evidence="3">Acyltransferase</fullName>
        <ecNumber evidence="3">2.3.-.-</ecNumber>
    </submittedName>
</protein>
<evidence type="ECO:0000313" key="4">
    <source>
        <dbReference type="Proteomes" id="UP001293718"/>
    </source>
</evidence>
<feature type="transmembrane region" description="Helical" evidence="1">
    <location>
        <begin position="239"/>
        <end position="261"/>
    </location>
</feature>
<dbReference type="EC" id="2.3.-.-" evidence="3"/>
<proteinExistence type="predicted"/>
<dbReference type="Proteomes" id="UP001293718">
    <property type="component" value="Unassembled WGS sequence"/>
</dbReference>
<dbReference type="PANTHER" id="PTHR23028">
    <property type="entry name" value="ACETYLTRANSFERASE"/>
    <property type="match status" value="1"/>
</dbReference>
<dbReference type="InterPro" id="IPR050879">
    <property type="entry name" value="Acyltransferase_3"/>
</dbReference>
<feature type="transmembrane region" description="Helical" evidence="1">
    <location>
        <begin position="297"/>
        <end position="315"/>
    </location>
</feature>
<sequence length="450" mass="50234">MFITMKTNTTAMESANDMAPSIPKLVTERANWLALDGLRGWAIIFVITIHLWAHCTREGSGIPITLQIGAETVNLTWLFATGHNAVIVFFVLSGFLLYRHWLERQGKIAFKAQCWSFAQSRARRILPGYLLYLVMYLLLVALVGKHRYGANMDSSNFLLNFFFLTPVANLSSHTPPLATTLDLMPGTWSLNAEMWFYAVMPLLALALGRISGRWSGWLLLLTATAGPMSRHMMGEQPAWILRYSVFGVFDAFIMGMAIAALAAGYKPRAAWKVLFPLGVAYYFSICAGHLLHFADYAFQLALASGLMILGLLSPTPSVWKSSLERPWIVNVGHWSYGLFLCNTTVAWYIVLPLSQAVKTVPGGQLLALNFAVGLPLMLLLARTTYEVLEQPLIRRVAPDWRQVRRRVGGLMLVYVAASLALSAIAYHRNPEAEFQHRLVKVLATPYAKTH</sequence>
<feature type="transmembrane region" description="Helical" evidence="1">
    <location>
        <begin position="125"/>
        <end position="144"/>
    </location>
</feature>
<keyword evidence="4" id="KW-1185">Reference proteome</keyword>
<keyword evidence="3" id="KW-0808">Transferase</keyword>
<comment type="caution">
    <text evidence="3">The sequence shown here is derived from an EMBL/GenBank/DDBJ whole genome shotgun (WGS) entry which is preliminary data.</text>
</comment>
<evidence type="ECO:0000256" key="1">
    <source>
        <dbReference type="SAM" id="Phobius"/>
    </source>
</evidence>
<feature type="transmembrane region" description="Helical" evidence="1">
    <location>
        <begin position="327"/>
        <end position="350"/>
    </location>
</feature>
<feature type="transmembrane region" description="Helical" evidence="1">
    <location>
        <begin position="38"/>
        <end position="55"/>
    </location>
</feature>
<keyword evidence="1" id="KW-0472">Membrane</keyword>
<dbReference type="GO" id="GO:0016746">
    <property type="term" value="F:acyltransferase activity"/>
    <property type="evidence" value="ECO:0007669"/>
    <property type="project" value="UniProtKB-KW"/>
</dbReference>
<dbReference type="PANTHER" id="PTHR23028:SF53">
    <property type="entry name" value="ACYL_TRANSF_3 DOMAIN-CONTAINING PROTEIN"/>
    <property type="match status" value="1"/>
</dbReference>
<accession>A0ABU5IJM0</accession>
<keyword evidence="3" id="KW-0012">Acyltransferase</keyword>
<dbReference type="Pfam" id="PF01757">
    <property type="entry name" value="Acyl_transf_3"/>
    <property type="match status" value="1"/>
</dbReference>
<feature type="transmembrane region" description="Helical" evidence="1">
    <location>
        <begin position="217"/>
        <end position="233"/>
    </location>
</feature>
<dbReference type="InterPro" id="IPR002656">
    <property type="entry name" value="Acyl_transf_3_dom"/>
</dbReference>
<gene>
    <name evidence="3" type="ORF">SM757_21090</name>
</gene>
<feature type="domain" description="Acyltransferase 3" evidence="2">
    <location>
        <begin position="33"/>
        <end position="381"/>
    </location>
</feature>
<reference evidence="3 4" key="1">
    <citation type="submission" date="2023-11" db="EMBL/GenBank/DDBJ databases">
        <title>Draft genome of Azohydromonas lata strain H1 (DSM1123), a polyhydroxyalkanoate producer.</title>
        <authorList>
            <person name="Traversa D."/>
            <person name="D'Addabbo P."/>
            <person name="Pazzani C."/>
            <person name="Manzari C."/>
            <person name="Chiara M."/>
            <person name="Scrascia M."/>
        </authorList>
    </citation>
    <scope>NUCLEOTIDE SEQUENCE [LARGE SCALE GENOMIC DNA]</scope>
    <source>
        <strain evidence="3 4">H1</strain>
    </source>
</reference>
<name>A0ABU5IJM0_9BURK</name>
<organism evidence="3 4">
    <name type="scientific">Azohydromonas lata</name>
    <dbReference type="NCBI Taxonomy" id="45677"/>
    <lineage>
        <taxon>Bacteria</taxon>
        <taxon>Pseudomonadati</taxon>
        <taxon>Pseudomonadota</taxon>
        <taxon>Betaproteobacteria</taxon>
        <taxon>Burkholderiales</taxon>
        <taxon>Sphaerotilaceae</taxon>
        <taxon>Azohydromonas</taxon>
    </lineage>
</organism>
<feature type="transmembrane region" description="Helical" evidence="1">
    <location>
        <begin position="362"/>
        <end position="385"/>
    </location>
</feature>
<evidence type="ECO:0000259" key="2">
    <source>
        <dbReference type="Pfam" id="PF01757"/>
    </source>
</evidence>
<feature type="transmembrane region" description="Helical" evidence="1">
    <location>
        <begin position="194"/>
        <end position="210"/>
    </location>
</feature>
<keyword evidence="1" id="KW-0812">Transmembrane</keyword>
<feature type="transmembrane region" description="Helical" evidence="1">
    <location>
        <begin position="406"/>
        <end position="426"/>
    </location>
</feature>
<dbReference type="RefSeq" id="WP_322466927.1">
    <property type="nucleotide sequence ID" value="NZ_JAXOJX010000038.1"/>
</dbReference>
<keyword evidence="1" id="KW-1133">Transmembrane helix</keyword>
<dbReference type="EMBL" id="JAXOJX010000038">
    <property type="protein sequence ID" value="MDZ5459076.1"/>
    <property type="molecule type" value="Genomic_DNA"/>
</dbReference>
<evidence type="ECO:0000313" key="3">
    <source>
        <dbReference type="EMBL" id="MDZ5459076.1"/>
    </source>
</evidence>
<feature type="transmembrane region" description="Helical" evidence="1">
    <location>
        <begin position="273"/>
        <end position="291"/>
    </location>
</feature>